<organism evidence="6 7">
    <name type="scientific">Echinicola pacifica</name>
    <dbReference type="NCBI Taxonomy" id="346377"/>
    <lineage>
        <taxon>Bacteria</taxon>
        <taxon>Pseudomonadati</taxon>
        <taxon>Bacteroidota</taxon>
        <taxon>Cytophagia</taxon>
        <taxon>Cytophagales</taxon>
        <taxon>Cyclobacteriaceae</taxon>
        <taxon>Echinicola</taxon>
    </lineage>
</organism>
<reference evidence="6" key="2">
    <citation type="submission" date="2020-09" db="EMBL/GenBank/DDBJ databases">
        <authorList>
            <person name="Sun Q."/>
            <person name="Kim S."/>
        </authorList>
    </citation>
    <scope>NUCLEOTIDE SEQUENCE</scope>
    <source>
        <strain evidence="6">KCTC 12368</strain>
    </source>
</reference>
<dbReference type="InterPro" id="IPR043131">
    <property type="entry name" value="BCAT-like_N"/>
</dbReference>
<dbReference type="InterPro" id="IPR043132">
    <property type="entry name" value="BCAT-like_C"/>
</dbReference>
<dbReference type="GO" id="GO:0016829">
    <property type="term" value="F:lyase activity"/>
    <property type="evidence" value="ECO:0007669"/>
    <property type="project" value="UniProtKB-KW"/>
</dbReference>
<reference evidence="6" key="1">
    <citation type="journal article" date="2014" name="Int. J. Syst. Evol. Microbiol.">
        <title>Complete genome sequence of Corynebacterium casei LMG S-19264T (=DSM 44701T), isolated from a smear-ripened cheese.</title>
        <authorList>
            <consortium name="US DOE Joint Genome Institute (JGI-PGF)"/>
            <person name="Walter F."/>
            <person name="Albersmeier A."/>
            <person name="Kalinowski J."/>
            <person name="Ruckert C."/>
        </authorList>
    </citation>
    <scope>NUCLEOTIDE SEQUENCE</scope>
    <source>
        <strain evidence="6">KCTC 12368</strain>
    </source>
</reference>
<evidence type="ECO:0000256" key="3">
    <source>
        <dbReference type="ARBA" id="ARBA00022898"/>
    </source>
</evidence>
<name>A0A918PKY0_9BACT</name>
<evidence type="ECO:0000256" key="1">
    <source>
        <dbReference type="ARBA" id="ARBA00001933"/>
    </source>
</evidence>
<evidence type="ECO:0000313" key="7">
    <source>
        <dbReference type="Proteomes" id="UP000619457"/>
    </source>
</evidence>
<dbReference type="EMBL" id="BMWX01000001">
    <property type="protein sequence ID" value="GGZ14448.1"/>
    <property type="molecule type" value="Genomic_DNA"/>
</dbReference>
<dbReference type="RefSeq" id="WP_018474476.1">
    <property type="nucleotide sequence ID" value="NZ_BMWX01000001.1"/>
</dbReference>
<proteinExistence type="inferred from homology"/>
<evidence type="ECO:0000313" key="6">
    <source>
        <dbReference type="EMBL" id="GGZ14448.1"/>
    </source>
</evidence>
<gene>
    <name evidence="6" type="ORF">GCM10007049_02890</name>
</gene>
<dbReference type="Gene3D" id="3.30.470.10">
    <property type="match status" value="1"/>
</dbReference>
<protein>
    <submittedName>
        <fullName evidence="6">4-amino-4-deoxychorismate lyase</fullName>
    </submittedName>
</protein>
<dbReference type="InterPro" id="IPR018300">
    <property type="entry name" value="Aminotrans_IV_CS"/>
</dbReference>
<keyword evidence="7" id="KW-1185">Reference proteome</keyword>
<dbReference type="PANTHER" id="PTHR42743">
    <property type="entry name" value="AMINO-ACID AMINOTRANSFERASE"/>
    <property type="match status" value="1"/>
</dbReference>
<dbReference type="InterPro" id="IPR050571">
    <property type="entry name" value="Class-IV_PLP-Dep_Aminotrnsfr"/>
</dbReference>
<dbReference type="AlphaFoldDB" id="A0A918PKY0"/>
<comment type="similarity">
    <text evidence="2 4">Belongs to the class-IV pyridoxal-phosphate-dependent aminotransferase family.</text>
</comment>
<comment type="caution">
    <text evidence="6">The sequence shown here is derived from an EMBL/GenBank/DDBJ whole genome shotgun (WGS) entry which is preliminary data.</text>
</comment>
<sequence>MSDFNTVFEKLPLSNAFIPGATNPLNRGLYFGDGLFETMIFMNGEIRFSAGHQQRINHGLEVLKFNTKSISKITEIERFLRSHYGIHTSLRIRWNIVRSGMGKYTPQENLSYETLHCQDITLGPKAKMEAYISETVTIGPSPWASCKTLNALPYVMANIERQEMEMDEVILTTPDGHLSEAGSANIFWQEKDTFYTPSLKANCIAGVGRKVLIDFLRINGLDIKEGLYAPQDLLKADKIFTTNITGTSYIKKIMGREFSITPIPMIERIFKI</sequence>
<dbReference type="InterPro" id="IPR036038">
    <property type="entry name" value="Aminotransferase-like"/>
</dbReference>
<comment type="cofactor">
    <cofactor evidence="1 5">
        <name>pyridoxal 5'-phosphate</name>
        <dbReference type="ChEBI" id="CHEBI:597326"/>
    </cofactor>
</comment>
<dbReference type="InterPro" id="IPR001544">
    <property type="entry name" value="Aminotrans_IV"/>
</dbReference>
<accession>A0A918PKY0</accession>
<keyword evidence="3 5" id="KW-0663">Pyridoxal phosphate</keyword>
<dbReference type="Proteomes" id="UP000619457">
    <property type="component" value="Unassembled WGS sequence"/>
</dbReference>
<dbReference type="SUPFAM" id="SSF56752">
    <property type="entry name" value="D-aminoacid aminotransferase-like PLP-dependent enzymes"/>
    <property type="match status" value="1"/>
</dbReference>
<dbReference type="PANTHER" id="PTHR42743:SF13">
    <property type="entry name" value="P-LOOP CONTAINING NUCLEOSIDE TRIPHOSPHATE HYDROLASE PROTEIN"/>
    <property type="match status" value="1"/>
</dbReference>
<dbReference type="Gene3D" id="3.20.10.10">
    <property type="entry name" value="D-amino Acid Aminotransferase, subunit A, domain 2"/>
    <property type="match status" value="1"/>
</dbReference>
<dbReference type="PROSITE" id="PS00770">
    <property type="entry name" value="AA_TRANSFER_CLASS_4"/>
    <property type="match status" value="1"/>
</dbReference>
<dbReference type="Pfam" id="PF01063">
    <property type="entry name" value="Aminotran_4"/>
    <property type="match status" value="1"/>
</dbReference>
<dbReference type="GO" id="GO:0046394">
    <property type="term" value="P:carboxylic acid biosynthetic process"/>
    <property type="evidence" value="ECO:0007669"/>
    <property type="project" value="UniProtKB-ARBA"/>
</dbReference>
<evidence type="ECO:0000256" key="4">
    <source>
        <dbReference type="RuleBase" id="RU004106"/>
    </source>
</evidence>
<keyword evidence="6" id="KW-0456">Lyase</keyword>
<evidence type="ECO:0000256" key="5">
    <source>
        <dbReference type="RuleBase" id="RU004516"/>
    </source>
</evidence>
<evidence type="ECO:0000256" key="2">
    <source>
        <dbReference type="ARBA" id="ARBA00009320"/>
    </source>
</evidence>